<proteinExistence type="inferred from homology"/>
<keyword evidence="6 10" id="KW-0406">Ion transport</keyword>
<keyword evidence="12" id="KW-1185">Reference proteome</keyword>
<dbReference type="GO" id="GO:0005886">
    <property type="term" value="C:plasma membrane"/>
    <property type="evidence" value="ECO:0007669"/>
    <property type="project" value="UniProtKB-SubCell"/>
</dbReference>
<dbReference type="EMBL" id="JBJKFK010001799">
    <property type="protein sequence ID" value="KAL3312211.1"/>
    <property type="molecule type" value="Genomic_DNA"/>
</dbReference>
<comment type="subcellular location">
    <subcellularLocation>
        <location evidence="1 10">Cell membrane</location>
        <topology evidence="1 10">Multi-pass membrane protein</topology>
    </subcellularLocation>
</comment>
<feature type="glycosylation site" description="N-linked (GlcNAc...) asparagine" evidence="9">
    <location>
        <position position="62"/>
    </location>
</feature>
<reference evidence="11 12" key="1">
    <citation type="submission" date="2024-11" db="EMBL/GenBank/DDBJ databases">
        <title>Adaptive evolution of stress response genes in parasites aligns with host niche diversity.</title>
        <authorList>
            <person name="Hahn C."/>
            <person name="Resl P."/>
        </authorList>
    </citation>
    <scope>NUCLEOTIDE SEQUENCE [LARGE SCALE GENOMIC DNA]</scope>
    <source>
        <strain evidence="11">EGGRZ-B1_66</strain>
        <tissue evidence="11">Body</tissue>
    </source>
</reference>
<keyword evidence="4 10" id="KW-0812">Transmembrane</keyword>
<dbReference type="AlphaFoldDB" id="A0ABD2PXS6"/>
<organism evidence="11 12">
    <name type="scientific">Cichlidogyrus casuarinus</name>
    <dbReference type="NCBI Taxonomy" id="1844966"/>
    <lineage>
        <taxon>Eukaryota</taxon>
        <taxon>Metazoa</taxon>
        <taxon>Spiralia</taxon>
        <taxon>Lophotrochozoa</taxon>
        <taxon>Platyhelminthes</taxon>
        <taxon>Monogenea</taxon>
        <taxon>Monopisthocotylea</taxon>
        <taxon>Dactylogyridea</taxon>
        <taxon>Ancyrocephalidae</taxon>
        <taxon>Cichlidogyrus</taxon>
    </lineage>
</organism>
<comment type="caution">
    <text evidence="10">Lacks conserved residue(s) required for the propagation of feature annotation.</text>
</comment>
<gene>
    <name evidence="11" type="primary">INX2_5</name>
    <name evidence="10" type="synonym">inx</name>
    <name evidence="11" type="ORF">Ciccas_009201</name>
</gene>
<evidence type="ECO:0000256" key="6">
    <source>
        <dbReference type="ARBA" id="ARBA00023065"/>
    </source>
</evidence>
<evidence type="ECO:0000256" key="1">
    <source>
        <dbReference type="ARBA" id="ARBA00004651"/>
    </source>
</evidence>
<keyword evidence="2 10" id="KW-0813">Transport</keyword>
<dbReference type="InterPro" id="IPR000990">
    <property type="entry name" value="Innexin"/>
</dbReference>
<evidence type="ECO:0000256" key="10">
    <source>
        <dbReference type="RuleBase" id="RU010713"/>
    </source>
</evidence>
<comment type="function">
    <text evidence="10">Structural component of the gap junctions.</text>
</comment>
<dbReference type="GO" id="GO:0005921">
    <property type="term" value="C:gap junction"/>
    <property type="evidence" value="ECO:0007669"/>
    <property type="project" value="UniProtKB-UniRule"/>
</dbReference>
<keyword evidence="7 10" id="KW-0472">Membrane</keyword>
<evidence type="ECO:0000256" key="3">
    <source>
        <dbReference type="ARBA" id="ARBA00022475"/>
    </source>
</evidence>
<evidence type="ECO:0000256" key="2">
    <source>
        <dbReference type="ARBA" id="ARBA00022448"/>
    </source>
</evidence>
<accession>A0ABD2PXS6</accession>
<dbReference type="PANTHER" id="PTHR11893:SF36">
    <property type="entry name" value="INNEXIN-5"/>
    <property type="match status" value="1"/>
</dbReference>
<evidence type="ECO:0000256" key="9">
    <source>
        <dbReference type="PIRSR" id="PIRSR600990-52"/>
    </source>
</evidence>
<dbReference type="Pfam" id="PF00876">
    <property type="entry name" value="Innexin"/>
    <property type="match status" value="1"/>
</dbReference>
<comment type="caution">
    <text evidence="11">The sequence shown here is derived from an EMBL/GenBank/DDBJ whole genome shotgun (WGS) entry which is preliminary data.</text>
</comment>
<evidence type="ECO:0000313" key="12">
    <source>
        <dbReference type="Proteomes" id="UP001626550"/>
    </source>
</evidence>
<evidence type="ECO:0000256" key="7">
    <source>
        <dbReference type="ARBA" id="ARBA00023136"/>
    </source>
</evidence>
<evidence type="ECO:0000256" key="4">
    <source>
        <dbReference type="ARBA" id="ARBA00022692"/>
    </source>
</evidence>
<dbReference type="PRINTS" id="PR01262">
    <property type="entry name" value="INNEXIN"/>
</dbReference>
<name>A0ABD2PXS6_9PLAT</name>
<dbReference type="PANTHER" id="PTHR11893">
    <property type="entry name" value="INNEXIN"/>
    <property type="match status" value="1"/>
</dbReference>
<dbReference type="PROSITE" id="PS51013">
    <property type="entry name" value="PANNEXIN"/>
    <property type="match status" value="1"/>
</dbReference>
<feature type="transmembrane region" description="Helical" evidence="10">
    <location>
        <begin position="300"/>
        <end position="324"/>
    </location>
</feature>
<dbReference type="Proteomes" id="UP001626550">
    <property type="component" value="Unassembled WGS sequence"/>
</dbReference>
<keyword evidence="9" id="KW-0325">Glycoprotein</keyword>
<sequence>MIFGLEFLKNVNSLHIEKSVGVDDFIDKFNSRITTLVLIVAAMIVAAKEYFQSPITCYMATNIGGMNLLNYVENYCWVQGTIPIGINETIPDDNITWDQYVARRVINYYQWVPFVLGIQCVLFYLPSLIWRLLVNLQSGTDLHNLMVSVNEYVTSDKVPFTSVVNGFYDILNTVKEEKKNPRIAQDQERGGTREERPKKFYFGAKYSQKFLLLSYLFVKLLFLANSLGQIFLIMKFFSAFGHSVFGLEVLNDLIHSRDWQYTLLFPRVAFCAVPMRAIGVKNNLATAQCVLAINMLNEKIFVFLWFWLILVSILNLYSLIRWCYRKFITTYKMQLAKTIERFIYTDCTKFPCRVTIKNNELKKKYYQDIWPKIREANKEKRNSQNLGKKIEAMYEKFVSIC</sequence>
<dbReference type="GO" id="GO:0034220">
    <property type="term" value="P:monoatomic ion transmembrane transport"/>
    <property type="evidence" value="ECO:0007669"/>
    <property type="project" value="UniProtKB-KW"/>
</dbReference>
<protein>
    <recommendedName>
        <fullName evidence="10">Innexin</fullName>
    </recommendedName>
</protein>
<evidence type="ECO:0000256" key="8">
    <source>
        <dbReference type="ARBA" id="ARBA00023303"/>
    </source>
</evidence>
<feature type="transmembrane region" description="Helical" evidence="10">
    <location>
        <begin position="210"/>
        <end position="234"/>
    </location>
</feature>
<comment type="similarity">
    <text evidence="10">Belongs to the pannexin family.</text>
</comment>
<keyword evidence="8 10" id="KW-0407">Ion channel</keyword>
<evidence type="ECO:0000256" key="5">
    <source>
        <dbReference type="ARBA" id="ARBA00022989"/>
    </source>
</evidence>
<keyword evidence="3" id="KW-1003">Cell membrane</keyword>
<evidence type="ECO:0000313" key="11">
    <source>
        <dbReference type="EMBL" id="KAL3312211.1"/>
    </source>
</evidence>
<keyword evidence="5 10" id="KW-1133">Transmembrane helix</keyword>
<feature type="transmembrane region" description="Helical" evidence="10">
    <location>
        <begin position="111"/>
        <end position="133"/>
    </location>
</feature>